<dbReference type="RefSeq" id="WP_124737596.1">
    <property type="nucleotide sequence ID" value="NZ_CP034086.1"/>
</dbReference>
<sequence>MLTQVDRQILKSWRQYAVEPRLAKITGRVMRNTGPRIAIIGNCQSFGVAYAMKVLDPSATVDHFSMIARARSTMGLFAKTLETYDYVFSHDFLDGHVRGGGSEELCKRLPKTMIFPAITFAAFHPDLVYIHDLSRMHGFVCGPIGPYHSAIALFAYRKGLSVEMANALFNENVFDALGYFDMWNDASRELVDGTRDRYGLDLSAELMNWSRRGVFMYSTVHPMSFVLFDLSKKLFETVGLKPRTVNFNYYAIHDLARSEIFPIYPSIAKRYGAQGGYMFKLQNHHISTTVGDFLTLPQYIASCYKIYSGHDPSQLSNPRVDAWLADEATSGLLMRLARENFVAGLTPTL</sequence>
<accession>A0A3G8M214</accession>
<name>A0A3G8M214_9HYPH</name>
<dbReference type="KEGG" id="mros:EHO51_02730"/>
<evidence type="ECO:0000313" key="3">
    <source>
        <dbReference type="Proteomes" id="UP000273982"/>
    </source>
</evidence>
<reference evidence="2 3" key="1">
    <citation type="submission" date="2018-11" db="EMBL/GenBank/DDBJ databases">
        <title>Genome squencing of methanotrophic bacteria isolated from alkaline groundwater in Korea.</title>
        <authorList>
            <person name="Nguyen L.N."/>
        </authorList>
    </citation>
    <scope>NUCLEOTIDE SEQUENCE [LARGE SCALE GENOMIC DNA]</scope>
    <source>
        <strain evidence="2 3">GW6</strain>
    </source>
</reference>
<evidence type="ECO:0000259" key="1">
    <source>
        <dbReference type="Pfam" id="PF18588"/>
    </source>
</evidence>
<organism evidence="2 3">
    <name type="scientific">Methylocystis rosea</name>
    <dbReference type="NCBI Taxonomy" id="173366"/>
    <lineage>
        <taxon>Bacteria</taxon>
        <taxon>Pseudomonadati</taxon>
        <taxon>Pseudomonadota</taxon>
        <taxon>Alphaproteobacteria</taxon>
        <taxon>Hyphomicrobiales</taxon>
        <taxon>Methylocystaceae</taxon>
        <taxon>Methylocystis</taxon>
    </lineage>
</organism>
<dbReference type="AlphaFoldDB" id="A0A3G8M214"/>
<protein>
    <recommendedName>
        <fullName evidence="1">Polysaccharide biosynthesis enzyme WcbI domain-containing protein</fullName>
    </recommendedName>
</protein>
<dbReference type="EMBL" id="CP034086">
    <property type="protein sequence ID" value="AZG75737.1"/>
    <property type="molecule type" value="Genomic_DNA"/>
</dbReference>
<feature type="domain" description="Polysaccharide biosynthesis enzyme WcbI" evidence="1">
    <location>
        <begin position="37"/>
        <end position="242"/>
    </location>
</feature>
<dbReference type="InterPro" id="IPR041307">
    <property type="entry name" value="WcbI"/>
</dbReference>
<dbReference type="Pfam" id="PF18588">
    <property type="entry name" value="WcbI"/>
    <property type="match status" value="1"/>
</dbReference>
<evidence type="ECO:0000313" key="2">
    <source>
        <dbReference type="EMBL" id="AZG75737.1"/>
    </source>
</evidence>
<gene>
    <name evidence="2" type="ORF">EHO51_02730</name>
</gene>
<dbReference type="Gene3D" id="3.40.50.12080">
    <property type="match status" value="1"/>
</dbReference>
<dbReference type="Proteomes" id="UP000273982">
    <property type="component" value="Chromosome"/>
</dbReference>
<proteinExistence type="predicted"/>